<dbReference type="PANTHER" id="PTHR43459">
    <property type="entry name" value="ENOYL-COA HYDRATASE"/>
    <property type="match status" value="1"/>
</dbReference>
<dbReference type="OrthoDB" id="9777711at2"/>
<dbReference type="EMBL" id="RCUY01000017">
    <property type="protein sequence ID" value="RLP78828.1"/>
    <property type="molecule type" value="Genomic_DNA"/>
</dbReference>
<comment type="caution">
    <text evidence="1">The sequence shown here is derived from an EMBL/GenBank/DDBJ whole genome shotgun (WGS) entry which is preliminary data.</text>
</comment>
<evidence type="ECO:0000313" key="1">
    <source>
        <dbReference type="EMBL" id="RLP78828.1"/>
    </source>
</evidence>
<evidence type="ECO:0000313" key="2">
    <source>
        <dbReference type="Proteomes" id="UP000269438"/>
    </source>
</evidence>
<sequence>MTQHDNDPIRLDVAGGIARITLNRPERLGAINRAAALAWREIAGEVAGRGDVQAVILDSIGPAFCAGGDVLEFATLAREGGTTIAELADVIHDGHRLLTSAPIPIVTAVQGAVAGGGLGFMLVGDYVVASEKARFVSRYADIGLTPDCGVSTLLPEAIGMRRALEMVLTDRSLDAETARDWGLINEVVPAEELASRAEAVAAHWVSGASLAFGQAKRLLRTSVGRDFQAGLDDEATTIGEAFARTESAERIAAFATRSHAKAAPKETA</sequence>
<dbReference type="GO" id="GO:0016853">
    <property type="term" value="F:isomerase activity"/>
    <property type="evidence" value="ECO:0007669"/>
    <property type="project" value="UniProtKB-KW"/>
</dbReference>
<dbReference type="InterPro" id="IPR001753">
    <property type="entry name" value="Enoyl-CoA_hydra/iso"/>
</dbReference>
<dbReference type="Proteomes" id="UP000269438">
    <property type="component" value="Unassembled WGS sequence"/>
</dbReference>
<dbReference type="CDD" id="cd06558">
    <property type="entry name" value="crotonase-like"/>
    <property type="match status" value="1"/>
</dbReference>
<dbReference type="SUPFAM" id="SSF52096">
    <property type="entry name" value="ClpP/crotonase"/>
    <property type="match status" value="1"/>
</dbReference>
<dbReference type="Gene3D" id="3.90.226.10">
    <property type="entry name" value="2-enoyl-CoA Hydratase, Chain A, domain 1"/>
    <property type="match status" value="1"/>
</dbReference>
<accession>A0A3L7AGK5</accession>
<dbReference type="AlphaFoldDB" id="A0A3L7AGK5"/>
<dbReference type="Pfam" id="PF00378">
    <property type="entry name" value="ECH_1"/>
    <property type="match status" value="1"/>
</dbReference>
<gene>
    <name evidence="1" type="ORF">D9V34_17275</name>
</gene>
<keyword evidence="2" id="KW-1185">Reference proteome</keyword>
<dbReference type="InterPro" id="IPR029045">
    <property type="entry name" value="ClpP/crotonase-like_dom_sf"/>
</dbReference>
<dbReference type="PANTHER" id="PTHR43459:SF1">
    <property type="entry name" value="EG:BACN32G11.4 PROTEIN"/>
    <property type="match status" value="1"/>
</dbReference>
<keyword evidence="1" id="KW-0413">Isomerase</keyword>
<protein>
    <submittedName>
        <fullName evidence="1">Enoyl-CoA hydratase/isomerase family protein</fullName>
    </submittedName>
</protein>
<proteinExistence type="predicted"/>
<name>A0A3L7AGK5_9MICO</name>
<reference evidence="1 2" key="1">
    <citation type="submission" date="2018-10" db="EMBL/GenBank/DDBJ databases">
        <authorList>
            <person name="Li J."/>
        </authorList>
    </citation>
    <scope>NUCLEOTIDE SEQUENCE [LARGE SCALE GENOMIC DNA]</scope>
    <source>
        <strain evidence="1 2">JCM 11654</strain>
    </source>
</reference>
<organism evidence="1 2">
    <name type="scientific">Mycetocola lacteus</name>
    <dbReference type="NCBI Taxonomy" id="76637"/>
    <lineage>
        <taxon>Bacteria</taxon>
        <taxon>Bacillati</taxon>
        <taxon>Actinomycetota</taxon>
        <taxon>Actinomycetes</taxon>
        <taxon>Micrococcales</taxon>
        <taxon>Microbacteriaceae</taxon>
        <taxon>Mycetocola</taxon>
    </lineage>
</organism>
<dbReference type="RefSeq" id="WP_121689706.1">
    <property type="nucleotide sequence ID" value="NZ_RCUY01000017.1"/>
</dbReference>